<dbReference type="PANTHER" id="PTHR22931">
    <property type="entry name" value="PHOSPHOENOLPYRUVATE DIKINASE-RELATED"/>
    <property type="match status" value="1"/>
</dbReference>
<evidence type="ECO:0000313" key="3">
    <source>
        <dbReference type="Proteomes" id="UP000482960"/>
    </source>
</evidence>
<reference evidence="2 3" key="2">
    <citation type="submission" date="2020-03" db="EMBL/GenBank/DDBJ databases">
        <authorList>
            <person name="Ichikawa N."/>
            <person name="Kimura A."/>
            <person name="Kitahashi Y."/>
            <person name="Uohara A."/>
        </authorList>
    </citation>
    <scope>NUCLEOTIDE SEQUENCE [LARGE SCALE GENOMIC DNA]</scope>
    <source>
        <strain evidence="2 3">NBRC 108638</strain>
    </source>
</reference>
<organism evidence="2 3">
    <name type="scientific">Phytohabitans rumicis</name>
    <dbReference type="NCBI Taxonomy" id="1076125"/>
    <lineage>
        <taxon>Bacteria</taxon>
        <taxon>Bacillati</taxon>
        <taxon>Actinomycetota</taxon>
        <taxon>Actinomycetes</taxon>
        <taxon>Micromonosporales</taxon>
        <taxon>Micromonosporaceae</taxon>
    </lineage>
</organism>
<dbReference type="InterPro" id="IPR010121">
    <property type="entry name" value="Pyruvate_phosphate_dikinase"/>
</dbReference>
<feature type="compositionally biased region" description="Basic residues" evidence="1">
    <location>
        <begin position="248"/>
        <end position="266"/>
    </location>
</feature>
<dbReference type="AlphaFoldDB" id="A0A6V8LHG8"/>
<dbReference type="Gene3D" id="3.30.1490.20">
    <property type="entry name" value="ATP-grasp fold, A domain"/>
    <property type="match status" value="1"/>
</dbReference>
<sequence>MTRLGLPVPPGFTISTEACRAYLAAGVVPEGLFDQVNAHLGQVEGQTGEILGDPHDPLLLSVRSGGRFSMPGMMDTVLDIGLNDASVAGLARQSGDPRFAWDSYRRLIHMFGKTVCGVPGEAFERELDAHKSHAGVAADAARPRTPLWSRVGWAKTCVCGAEALEVDAEAVRFTVDGTVVSEGDVVSTDGATGEVFLGAVPVHPSPVVRYFEGEVTVRVDRRRGRRPPDAHRGGRGAGRPARPEDRRVRRARRRPRLHRFLPRHRPGGGGHAGLRQPVREGRSRSPGTRCRYLGIGVYAVRVTRSSRGSRPDPAPTAGPASSPRARARSAS</sequence>
<comment type="caution">
    <text evidence="2">The sequence shown here is derived from an EMBL/GenBank/DDBJ whole genome shotgun (WGS) entry which is preliminary data.</text>
</comment>
<dbReference type="InterPro" id="IPR013815">
    <property type="entry name" value="ATP_grasp_subdomain_1"/>
</dbReference>
<evidence type="ECO:0008006" key="4">
    <source>
        <dbReference type="Google" id="ProtNLM"/>
    </source>
</evidence>
<dbReference type="Gene3D" id="3.50.30.10">
    <property type="entry name" value="Phosphohistidine domain"/>
    <property type="match status" value="1"/>
</dbReference>
<dbReference type="SUPFAM" id="SSF56059">
    <property type="entry name" value="Glutathione synthetase ATP-binding domain-like"/>
    <property type="match status" value="1"/>
</dbReference>
<evidence type="ECO:0000256" key="1">
    <source>
        <dbReference type="SAM" id="MobiDB-lite"/>
    </source>
</evidence>
<name>A0A6V8LHG8_9ACTN</name>
<dbReference type="PANTHER" id="PTHR22931:SF9">
    <property type="entry name" value="PYRUVATE, PHOSPHATE DIKINASE 1, CHLOROPLASTIC"/>
    <property type="match status" value="1"/>
</dbReference>
<dbReference type="Proteomes" id="UP000482960">
    <property type="component" value="Unassembled WGS sequence"/>
</dbReference>
<protein>
    <recommendedName>
        <fullName evidence="4">Pyruvate phosphate dikinase AMP/ATP-binding domain-containing protein</fullName>
    </recommendedName>
</protein>
<feature type="region of interest" description="Disordered" evidence="1">
    <location>
        <begin position="221"/>
        <end position="289"/>
    </location>
</feature>
<feature type="compositionally biased region" description="Low complexity" evidence="1">
    <location>
        <begin position="315"/>
        <end position="331"/>
    </location>
</feature>
<proteinExistence type="predicted"/>
<gene>
    <name evidence="2" type="ORF">Prum_103350</name>
</gene>
<dbReference type="EMBL" id="BLPG01000003">
    <property type="protein sequence ID" value="GFJ96693.1"/>
    <property type="molecule type" value="Genomic_DNA"/>
</dbReference>
<keyword evidence="3" id="KW-1185">Reference proteome</keyword>
<dbReference type="GO" id="GO:0050242">
    <property type="term" value="F:pyruvate, phosphate dikinase activity"/>
    <property type="evidence" value="ECO:0007669"/>
    <property type="project" value="InterPro"/>
</dbReference>
<accession>A0A6V8LHG8</accession>
<evidence type="ECO:0000313" key="2">
    <source>
        <dbReference type="EMBL" id="GFJ96693.1"/>
    </source>
</evidence>
<reference evidence="2 3" key="1">
    <citation type="submission" date="2020-03" db="EMBL/GenBank/DDBJ databases">
        <title>Whole genome shotgun sequence of Phytohabitans rumicis NBRC 108638.</title>
        <authorList>
            <person name="Komaki H."/>
            <person name="Tamura T."/>
        </authorList>
    </citation>
    <scope>NUCLEOTIDE SEQUENCE [LARGE SCALE GENOMIC DNA]</scope>
    <source>
        <strain evidence="2 3">NBRC 108638</strain>
    </source>
</reference>
<feature type="region of interest" description="Disordered" evidence="1">
    <location>
        <begin position="302"/>
        <end position="331"/>
    </location>
</feature>
<dbReference type="GO" id="GO:0005524">
    <property type="term" value="F:ATP binding"/>
    <property type="evidence" value="ECO:0007669"/>
    <property type="project" value="InterPro"/>
</dbReference>